<evidence type="ECO:0000313" key="1">
    <source>
        <dbReference type="EMBL" id="JAE13065.1"/>
    </source>
</evidence>
<reference evidence="1" key="2">
    <citation type="journal article" date="2015" name="Data Brief">
        <title>Shoot transcriptome of the giant reed, Arundo donax.</title>
        <authorList>
            <person name="Barrero R.A."/>
            <person name="Guerrero F.D."/>
            <person name="Moolhuijzen P."/>
            <person name="Goolsby J.A."/>
            <person name="Tidwell J."/>
            <person name="Bellgard S.E."/>
            <person name="Bellgard M.I."/>
        </authorList>
    </citation>
    <scope>NUCLEOTIDE SEQUENCE</scope>
    <source>
        <tissue evidence="1">Shoot tissue taken approximately 20 cm above the soil surface</tissue>
    </source>
</reference>
<name>A0A0A9FJ78_ARUDO</name>
<dbReference type="AlphaFoldDB" id="A0A0A9FJ78"/>
<dbReference type="EMBL" id="GBRH01184831">
    <property type="protein sequence ID" value="JAE13065.1"/>
    <property type="molecule type" value="Transcribed_RNA"/>
</dbReference>
<proteinExistence type="predicted"/>
<reference evidence="1" key="1">
    <citation type="submission" date="2014-09" db="EMBL/GenBank/DDBJ databases">
        <authorList>
            <person name="Magalhaes I.L.F."/>
            <person name="Oliveira U."/>
            <person name="Santos F.R."/>
            <person name="Vidigal T.H.D.A."/>
            <person name="Brescovit A.D."/>
            <person name="Santos A.J."/>
        </authorList>
    </citation>
    <scope>NUCLEOTIDE SEQUENCE</scope>
    <source>
        <tissue evidence="1">Shoot tissue taken approximately 20 cm above the soil surface</tissue>
    </source>
</reference>
<accession>A0A0A9FJ78</accession>
<sequence length="36" mass="3855">MLTLLNDECTLLCVYQGDILVTPQSTSLAAANKSVK</sequence>
<organism evidence="1">
    <name type="scientific">Arundo donax</name>
    <name type="common">Giant reed</name>
    <name type="synonym">Donax arundinaceus</name>
    <dbReference type="NCBI Taxonomy" id="35708"/>
    <lineage>
        <taxon>Eukaryota</taxon>
        <taxon>Viridiplantae</taxon>
        <taxon>Streptophyta</taxon>
        <taxon>Embryophyta</taxon>
        <taxon>Tracheophyta</taxon>
        <taxon>Spermatophyta</taxon>
        <taxon>Magnoliopsida</taxon>
        <taxon>Liliopsida</taxon>
        <taxon>Poales</taxon>
        <taxon>Poaceae</taxon>
        <taxon>PACMAD clade</taxon>
        <taxon>Arundinoideae</taxon>
        <taxon>Arundineae</taxon>
        <taxon>Arundo</taxon>
    </lineage>
</organism>
<protein>
    <submittedName>
        <fullName evidence="1">Uncharacterized protein</fullName>
    </submittedName>
</protein>